<dbReference type="Gene3D" id="1.10.40.50">
    <property type="entry name" value="Probable gtpase engc, domain 3"/>
    <property type="match status" value="1"/>
</dbReference>
<keyword evidence="8 10" id="KW-0694">RNA-binding</keyword>
<evidence type="ECO:0000256" key="6">
    <source>
        <dbReference type="ARBA" id="ARBA00022801"/>
    </source>
</evidence>
<evidence type="ECO:0000256" key="2">
    <source>
        <dbReference type="ARBA" id="ARBA00022517"/>
    </source>
</evidence>
<evidence type="ECO:0000256" key="4">
    <source>
        <dbReference type="ARBA" id="ARBA00022730"/>
    </source>
</evidence>
<reference evidence="14 15" key="1">
    <citation type="submission" date="2019-03" db="EMBL/GenBank/DDBJ databases">
        <title>Genomic Encyclopedia of Archaeal and Bacterial Type Strains, Phase II (KMG-II): from individual species to whole genera.</title>
        <authorList>
            <person name="Goeker M."/>
        </authorList>
    </citation>
    <scope>NUCLEOTIDE SEQUENCE [LARGE SCALE GENOMIC DNA]</scope>
    <source>
        <strain evidence="14 15">DSM 15388</strain>
    </source>
</reference>
<keyword evidence="6 10" id="KW-0378">Hydrolase</keyword>
<keyword evidence="2 10" id="KW-0690">Ribosome biogenesis</keyword>
<dbReference type="Gene3D" id="3.40.50.300">
    <property type="entry name" value="P-loop containing nucleotide triphosphate hydrolases"/>
    <property type="match status" value="1"/>
</dbReference>
<comment type="cofactor">
    <cofactor evidence="10">
        <name>Zn(2+)</name>
        <dbReference type="ChEBI" id="CHEBI:29105"/>
    </cofactor>
    <text evidence="10">Binds 1 zinc ion per subunit.</text>
</comment>
<dbReference type="InterPro" id="IPR004881">
    <property type="entry name" value="Ribosome_biogen_GTPase_RsgA"/>
</dbReference>
<dbReference type="RefSeq" id="WP_132701465.1">
    <property type="nucleotide sequence ID" value="NZ_SLZR01000007.1"/>
</dbReference>
<evidence type="ECO:0000313" key="15">
    <source>
        <dbReference type="Proteomes" id="UP000295793"/>
    </source>
</evidence>
<dbReference type="GO" id="GO:0019843">
    <property type="term" value="F:rRNA binding"/>
    <property type="evidence" value="ECO:0007669"/>
    <property type="project" value="UniProtKB-KW"/>
</dbReference>
<dbReference type="HAMAP" id="MF_01820">
    <property type="entry name" value="GTPase_RsgA"/>
    <property type="match status" value="1"/>
</dbReference>
<evidence type="ECO:0000256" key="7">
    <source>
        <dbReference type="ARBA" id="ARBA00022833"/>
    </source>
</evidence>
<dbReference type="PROSITE" id="PS50936">
    <property type="entry name" value="ENGC_GTPASE"/>
    <property type="match status" value="1"/>
</dbReference>
<keyword evidence="9 10" id="KW-0342">GTP-binding</keyword>
<dbReference type="InterPro" id="IPR010914">
    <property type="entry name" value="RsgA_GTPase_dom"/>
</dbReference>
<evidence type="ECO:0000256" key="1">
    <source>
        <dbReference type="ARBA" id="ARBA00022490"/>
    </source>
</evidence>
<feature type="domain" description="EngC GTPase" evidence="12">
    <location>
        <begin position="109"/>
        <end position="256"/>
    </location>
</feature>
<organism evidence="14 15">
    <name type="scientific">Reinekea marinisedimentorum</name>
    <dbReference type="NCBI Taxonomy" id="230495"/>
    <lineage>
        <taxon>Bacteria</taxon>
        <taxon>Pseudomonadati</taxon>
        <taxon>Pseudomonadota</taxon>
        <taxon>Gammaproteobacteria</taxon>
        <taxon>Oceanospirillales</taxon>
        <taxon>Saccharospirillaceae</taxon>
        <taxon>Reinekea</taxon>
    </lineage>
</organism>
<comment type="caution">
    <text evidence="14">The sequence shown here is derived from an EMBL/GenBank/DDBJ whole genome shotgun (WGS) entry which is preliminary data.</text>
</comment>
<keyword evidence="4 10" id="KW-0699">rRNA-binding</keyword>
<dbReference type="EC" id="3.6.1.-" evidence="10"/>
<evidence type="ECO:0000256" key="10">
    <source>
        <dbReference type="HAMAP-Rule" id="MF_01820"/>
    </source>
</evidence>
<dbReference type="PANTHER" id="PTHR32120:SF10">
    <property type="entry name" value="SMALL RIBOSOMAL SUBUNIT BIOGENESIS GTPASE RSGA"/>
    <property type="match status" value="1"/>
</dbReference>
<accession>A0A4R3I9N1</accession>
<feature type="binding site" evidence="10">
    <location>
        <begin position="148"/>
        <end position="151"/>
    </location>
    <ligand>
        <name>GTP</name>
        <dbReference type="ChEBI" id="CHEBI:37565"/>
    </ligand>
</feature>
<comment type="subunit">
    <text evidence="10">Monomer. Associates with 30S ribosomal subunit, binds 16S rRNA.</text>
</comment>
<comment type="similarity">
    <text evidence="10">Belongs to the TRAFAC class YlqF/YawG GTPase family. RsgA subfamily.</text>
</comment>
<feature type="domain" description="CP-type G" evidence="13">
    <location>
        <begin position="103"/>
        <end position="258"/>
    </location>
</feature>
<dbReference type="CDD" id="cd01854">
    <property type="entry name" value="YjeQ_EngC"/>
    <property type="match status" value="1"/>
</dbReference>
<keyword evidence="1 10" id="KW-0963">Cytoplasm</keyword>
<dbReference type="PROSITE" id="PS51721">
    <property type="entry name" value="G_CP"/>
    <property type="match status" value="1"/>
</dbReference>
<feature type="binding site" evidence="10">
    <location>
        <position position="294"/>
    </location>
    <ligand>
        <name>Zn(2+)</name>
        <dbReference type="ChEBI" id="CHEBI:29105"/>
    </ligand>
</feature>
<feature type="binding site" evidence="10">
    <location>
        <position position="288"/>
    </location>
    <ligand>
        <name>Zn(2+)</name>
        <dbReference type="ChEBI" id="CHEBI:29105"/>
    </ligand>
</feature>
<dbReference type="AlphaFoldDB" id="A0A4R3I9N1"/>
<sequence length="356" mass="39476">MNNFTFTLAELGWRPVWLQQLSFEELEQCFPARVSAVYRDRIHVLSEQGELDIPVTGILDADEPEQRATVGDWLLLAMETHRPVKLLARQNLLQRIAAGTEPKAQLIAANIDTLFLVSSCNQDFNLSRLERYLSLAMSAHIPAVIVLTKADLAEDAEGYREQAQSIHSNVPVVVLNALDAKAADQLGSWLGKGQTIAFVGSSGVGKSTLTNALLGTAAQHTQDIREDDAKGRHTTTGRQMFALPGGGWVLDTPGMRELRLGEDAEGIAELFDDIEQLMGQCRFSNCHHQGDKGCAIEAAIASGELDLRRWQNYSKLSAEAALASKSREERKKAKQQWGKEVSKFARQHKKMKDDWR</sequence>
<dbReference type="NCBIfam" id="TIGR00157">
    <property type="entry name" value="ribosome small subunit-dependent GTPase A"/>
    <property type="match status" value="1"/>
</dbReference>
<dbReference type="Proteomes" id="UP000295793">
    <property type="component" value="Unassembled WGS sequence"/>
</dbReference>
<gene>
    <name evidence="10" type="primary">rsgA</name>
    <name evidence="14" type="ORF">BCF53_10728</name>
</gene>
<evidence type="ECO:0000256" key="5">
    <source>
        <dbReference type="ARBA" id="ARBA00022741"/>
    </source>
</evidence>
<name>A0A4R3I9N1_9GAMM</name>
<feature type="binding site" evidence="10">
    <location>
        <position position="286"/>
    </location>
    <ligand>
        <name>Zn(2+)</name>
        <dbReference type="ChEBI" id="CHEBI:29105"/>
    </ligand>
</feature>
<comment type="function">
    <text evidence="10">One of several proteins that assist in the late maturation steps of the functional core of the 30S ribosomal subunit. Helps release RbfA from mature subunits. May play a role in the assembly of ribosomal proteins into the subunit. Circularly permuted GTPase that catalyzes slow GTP hydrolysis, GTPase activity is stimulated by the 30S ribosomal subunit.</text>
</comment>
<protein>
    <recommendedName>
        <fullName evidence="10">Small ribosomal subunit biogenesis GTPase RsgA</fullName>
        <ecNumber evidence="10">3.6.1.-</ecNumber>
    </recommendedName>
</protein>
<keyword evidence="5 10" id="KW-0547">Nucleotide-binding</keyword>
<evidence type="ECO:0000259" key="12">
    <source>
        <dbReference type="PROSITE" id="PS50936"/>
    </source>
</evidence>
<dbReference type="SUPFAM" id="SSF52540">
    <property type="entry name" value="P-loop containing nucleoside triphosphate hydrolases"/>
    <property type="match status" value="1"/>
</dbReference>
<dbReference type="GO" id="GO:0003924">
    <property type="term" value="F:GTPase activity"/>
    <property type="evidence" value="ECO:0007669"/>
    <property type="project" value="UniProtKB-UniRule"/>
</dbReference>
<dbReference type="EMBL" id="SLZR01000007">
    <property type="protein sequence ID" value="TCS41015.1"/>
    <property type="molecule type" value="Genomic_DNA"/>
</dbReference>
<dbReference type="PANTHER" id="PTHR32120">
    <property type="entry name" value="SMALL RIBOSOMAL SUBUNIT BIOGENESIS GTPASE RSGA"/>
    <property type="match status" value="1"/>
</dbReference>
<dbReference type="Pfam" id="PF03193">
    <property type="entry name" value="RsgA_GTPase"/>
    <property type="match status" value="1"/>
</dbReference>
<feature type="binding site" evidence="10">
    <location>
        <begin position="200"/>
        <end position="208"/>
    </location>
    <ligand>
        <name>GTP</name>
        <dbReference type="ChEBI" id="CHEBI:37565"/>
    </ligand>
</feature>
<evidence type="ECO:0000259" key="13">
    <source>
        <dbReference type="PROSITE" id="PS51721"/>
    </source>
</evidence>
<keyword evidence="7 10" id="KW-0862">Zinc</keyword>
<proteinExistence type="inferred from homology"/>
<dbReference type="OrthoDB" id="9809485at2"/>
<dbReference type="GO" id="GO:0005525">
    <property type="term" value="F:GTP binding"/>
    <property type="evidence" value="ECO:0007669"/>
    <property type="project" value="UniProtKB-UniRule"/>
</dbReference>
<evidence type="ECO:0000256" key="11">
    <source>
        <dbReference type="SAM" id="MobiDB-lite"/>
    </source>
</evidence>
<dbReference type="GO" id="GO:0005737">
    <property type="term" value="C:cytoplasm"/>
    <property type="evidence" value="ECO:0007669"/>
    <property type="project" value="UniProtKB-SubCell"/>
</dbReference>
<dbReference type="GO" id="GO:0046872">
    <property type="term" value="F:metal ion binding"/>
    <property type="evidence" value="ECO:0007669"/>
    <property type="project" value="UniProtKB-KW"/>
</dbReference>
<comment type="subcellular location">
    <subcellularLocation>
        <location evidence="10">Cytoplasm</location>
    </subcellularLocation>
</comment>
<feature type="binding site" evidence="10">
    <location>
        <position position="281"/>
    </location>
    <ligand>
        <name>Zn(2+)</name>
        <dbReference type="ChEBI" id="CHEBI:29105"/>
    </ligand>
</feature>
<keyword evidence="3 10" id="KW-0479">Metal-binding</keyword>
<keyword evidence="15" id="KW-1185">Reference proteome</keyword>
<evidence type="ECO:0000256" key="9">
    <source>
        <dbReference type="ARBA" id="ARBA00023134"/>
    </source>
</evidence>
<feature type="region of interest" description="Disordered" evidence="11">
    <location>
        <begin position="321"/>
        <end position="356"/>
    </location>
</feature>
<evidence type="ECO:0000256" key="8">
    <source>
        <dbReference type="ARBA" id="ARBA00022884"/>
    </source>
</evidence>
<evidence type="ECO:0000313" key="14">
    <source>
        <dbReference type="EMBL" id="TCS41015.1"/>
    </source>
</evidence>
<evidence type="ECO:0000256" key="3">
    <source>
        <dbReference type="ARBA" id="ARBA00022723"/>
    </source>
</evidence>
<dbReference type="GO" id="GO:0042274">
    <property type="term" value="P:ribosomal small subunit biogenesis"/>
    <property type="evidence" value="ECO:0007669"/>
    <property type="project" value="UniProtKB-UniRule"/>
</dbReference>
<dbReference type="InterPro" id="IPR030378">
    <property type="entry name" value="G_CP_dom"/>
</dbReference>
<dbReference type="InterPro" id="IPR027417">
    <property type="entry name" value="P-loop_NTPase"/>
</dbReference>